<organism evidence="1 2">
    <name type="scientific">Candidatus Campbellbacteria bacterium CG22_combo_CG10-13_8_21_14_all_36_13</name>
    <dbReference type="NCBI Taxonomy" id="1974529"/>
    <lineage>
        <taxon>Bacteria</taxon>
        <taxon>Candidatus Campbelliibacteriota</taxon>
    </lineage>
</organism>
<dbReference type="PANTHER" id="PTHR33677">
    <property type="entry name" value="TRANSCRIPTIONAL REPRESSOR FRMR-RELATED"/>
    <property type="match status" value="1"/>
</dbReference>
<dbReference type="InterPro" id="IPR038390">
    <property type="entry name" value="Metal_Tscrpt_repr_sf"/>
</dbReference>
<dbReference type="PANTHER" id="PTHR33677:SF3">
    <property type="entry name" value="COPPER-SENSING TRANSCRIPTIONAL REPRESSOR RICR"/>
    <property type="match status" value="1"/>
</dbReference>
<name>A0A2H0E0E7_9BACT</name>
<sequence length="89" mass="10250">MKSEIKKNVENRLRRIEGQVRGIQKMVNKDTYCIDVITQLSAIRKALSAVEDLMLENHLSMHVVEQIKGGNHKRAVDEIMSVYKVSKKK</sequence>
<gene>
    <name evidence="1" type="ORF">COW81_01110</name>
</gene>
<proteinExistence type="predicted"/>
<dbReference type="GO" id="GO:0003677">
    <property type="term" value="F:DNA binding"/>
    <property type="evidence" value="ECO:0007669"/>
    <property type="project" value="InterPro"/>
</dbReference>
<comment type="caution">
    <text evidence="1">The sequence shown here is derived from an EMBL/GenBank/DDBJ whole genome shotgun (WGS) entry which is preliminary data.</text>
</comment>
<dbReference type="EMBL" id="PCTT01000013">
    <property type="protein sequence ID" value="PIP87300.1"/>
    <property type="molecule type" value="Genomic_DNA"/>
</dbReference>
<accession>A0A2H0E0E7</accession>
<reference evidence="1 2" key="1">
    <citation type="submission" date="2017-09" db="EMBL/GenBank/DDBJ databases">
        <title>Depth-based differentiation of microbial function through sediment-hosted aquifers and enrichment of novel symbionts in the deep terrestrial subsurface.</title>
        <authorList>
            <person name="Probst A.J."/>
            <person name="Ladd B."/>
            <person name="Jarett J.K."/>
            <person name="Geller-Mcgrath D.E."/>
            <person name="Sieber C.M."/>
            <person name="Emerson J.B."/>
            <person name="Anantharaman K."/>
            <person name="Thomas B.C."/>
            <person name="Malmstrom R."/>
            <person name="Stieglmeier M."/>
            <person name="Klingl A."/>
            <person name="Woyke T."/>
            <person name="Ryan C.M."/>
            <person name="Banfield J.F."/>
        </authorList>
    </citation>
    <scope>NUCLEOTIDE SEQUENCE [LARGE SCALE GENOMIC DNA]</scope>
    <source>
        <strain evidence="1">CG22_combo_CG10-13_8_21_14_all_36_13</strain>
    </source>
</reference>
<evidence type="ECO:0008006" key="3">
    <source>
        <dbReference type="Google" id="ProtNLM"/>
    </source>
</evidence>
<dbReference type="CDD" id="cd10148">
    <property type="entry name" value="CsoR-like_DUF156"/>
    <property type="match status" value="1"/>
</dbReference>
<protein>
    <recommendedName>
        <fullName evidence="3">Transcriptional regulator</fullName>
    </recommendedName>
</protein>
<dbReference type="Proteomes" id="UP000231143">
    <property type="component" value="Unassembled WGS sequence"/>
</dbReference>
<dbReference type="Gene3D" id="1.20.58.1000">
    <property type="entry name" value="Metal-sensitive repressor, helix protomer"/>
    <property type="match status" value="1"/>
</dbReference>
<dbReference type="GO" id="GO:0046872">
    <property type="term" value="F:metal ion binding"/>
    <property type="evidence" value="ECO:0007669"/>
    <property type="project" value="InterPro"/>
</dbReference>
<dbReference type="Pfam" id="PF02583">
    <property type="entry name" value="Trns_repr_metal"/>
    <property type="match status" value="1"/>
</dbReference>
<evidence type="ECO:0000313" key="2">
    <source>
        <dbReference type="Proteomes" id="UP000231143"/>
    </source>
</evidence>
<dbReference type="AlphaFoldDB" id="A0A2H0E0E7"/>
<evidence type="ECO:0000313" key="1">
    <source>
        <dbReference type="EMBL" id="PIP87300.1"/>
    </source>
</evidence>
<dbReference type="GO" id="GO:0045892">
    <property type="term" value="P:negative regulation of DNA-templated transcription"/>
    <property type="evidence" value="ECO:0007669"/>
    <property type="project" value="UniProtKB-ARBA"/>
</dbReference>
<dbReference type="InterPro" id="IPR003735">
    <property type="entry name" value="Metal_Tscrpt_repr"/>
</dbReference>